<dbReference type="InterPro" id="IPR001584">
    <property type="entry name" value="Integrase_cat-core"/>
</dbReference>
<dbReference type="GO" id="GO:0003676">
    <property type="term" value="F:nucleic acid binding"/>
    <property type="evidence" value="ECO:0007669"/>
    <property type="project" value="InterPro"/>
</dbReference>
<dbReference type="SUPFAM" id="SSF53098">
    <property type="entry name" value="Ribonuclease H-like"/>
    <property type="match status" value="1"/>
</dbReference>
<dbReference type="EMBL" id="BKCJ010003401">
    <property type="protein sequence ID" value="GEU54869.1"/>
    <property type="molecule type" value="Genomic_DNA"/>
</dbReference>
<evidence type="ECO:0000313" key="3">
    <source>
        <dbReference type="EMBL" id="GEU54869.1"/>
    </source>
</evidence>
<keyword evidence="3" id="KW-0808">Transferase</keyword>
<dbReference type="PANTHER" id="PTHR33067">
    <property type="entry name" value="RNA-DIRECTED DNA POLYMERASE-RELATED"/>
    <property type="match status" value="1"/>
</dbReference>
<proteinExistence type="predicted"/>
<dbReference type="InterPro" id="IPR012337">
    <property type="entry name" value="RNaseH-like_sf"/>
</dbReference>
<dbReference type="CDD" id="cd00303">
    <property type="entry name" value="retropepsin_like"/>
    <property type="match status" value="1"/>
</dbReference>
<keyword evidence="3" id="KW-0695">RNA-directed DNA polymerase</keyword>
<gene>
    <name evidence="3" type="ORF">Tci_026847</name>
</gene>
<protein>
    <submittedName>
        <fullName evidence="3">Reverse transcriptase domain-containing protein</fullName>
    </submittedName>
</protein>
<sequence length="1013" mass="116290">MYCDNKSAIALCCNNVQHSWSKYIDIRYHFIKEHVDNWVTELYFVNTEYQLADIFTKALGRERIEFLINKLGMRSFTPETLKQLTDEVDEIGKSNFRLRSDIKSKESTLQVVYHVLKLTSFYKVFLVTTDVPEIYMQEFWATAIVHHHSIRFKMNNKKRIVNLEYIREMLQICPRIPNQQFDELPLEEKILAFLRELGHSEEIKMITDVNINKLYQPWRSFAAVTNKCLSGKSTASLGIRPGKTSILRPGIIDSASFLPFQRKLGIGCFVCTPNVVEPKLRTIVEITPMVDNRTMEELLQAPLEVYGEAIVIPKINADDFEIKTNLLQLVQANPYHGFERENPHTHINNFKRITSTLKFRDVLNDVIKLVMFPYSLEGAARVWYDKEPPNSILTWEDLENKFVNQFFPPSKTTHLKNEISLFTQRFEETFGEAWERFKEILRACPHHRFTKWKLLSKTTREALHIIKNKSKVHYSRNKLNVSRINTTSRENASKTDDRIDKLVDKISTLVEIVSKKVVTPALVKAVEESCVTCGASTSGTLPSNTIPNPKGKMKAITTRSGVPYKGPSIPTKPSPKKVVQRETEETTDKEKTNFQGRLDVCHALANLGASINLMPLCIWKKLSLPELTPTRMTLELADRSITRPKGVVEDVFVKVGKFHFPTNFLVVDFEADPRIPLILGRSFLRISHALIDVYGEEITLRVNDEAVTFNLNQTTRYSSAYDDMSSYYSDRGTHFCNDKFAKVMSNYEVTHRLATVYHPQTSGQVEVSNRGLKRILERTVGENRASWSEKLEDALWAFRTAYKTSIGCTPYKLVYGKSCHLPIELEHKAYWALKHVNFDLKTMDSSDQEEDLKEYLDEDSSDEEEDLDEDLSDQEEELAEDSGDQSEDLYKDSSDPMYSMMKIQVTWKNTSDCLMKLTKKKTLVKMTDQVIGIGDSDDEVKEDNNNNDIISNGVIVGVKFVDEIPNATVPIDDDIVGDVFTDDDVPKERVEEMVKITGKRNLCQAFDEDEDDV</sequence>
<reference evidence="3" key="1">
    <citation type="journal article" date="2019" name="Sci. Rep.">
        <title>Draft genome of Tanacetum cinerariifolium, the natural source of mosquito coil.</title>
        <authorList>
            <person name="Yamashiro T."/>
            <person name="Shiraishi A."/>
            <person name="Satake H."/>
            <person name="Nakayama K."/>
        </authorList>
    </citation>
    <scope>NUCLEOTIDE SEQUENCE</scope>
</reference>
<dbReference type="InterPro" id="IPR036397">
    <property type="entry name" value="RNaseH_sf"/>
</dbReference>
<feature type="domain" description="Integrase catalytic" evidence="2">
    <location>
        <begin position="657"/>
        <end position="818"/>
    </location>
</feature>
<organism evidence="3">
    <name type="scientific">Tanacetum cinerariifolium</name>
    <name type="common">Dalmatian daisy</name>
    <name type="synonym">Chrysanthemum cinerariifolium</name>
    <dbReference type="NCBI Taxonomy" id="118510"/>
    <lineage>
        <taxon>Eukaryota</taxon>
        <taxon>Viridiplantae</taxon>
        <taxon>Streptophyta</taxon>
        <taxon>Embryophyta</taxon>
        <taxon>Tracheophyta</taxon>
        <taxon>Spermatophyta</taxon>
        <taxon>Magnoliopsida</taxon>
        <taxon>eudicotyledons</taxon>
        <taxon>Gunneridae</taxon>
        <taxon>Pentapetalae</taxon>
        <taxon>asterids</taxon>
        <taxon>campanulids</taxon>
        <taxon>Asterales</taxon>
        <taxon>Asteraceae</taxon>
        <taxon>Asteroideae</taxon>
        <taxon>Anthemideae</taxon>
        <taxon>Anthemidinae</taxon>
        <taxon>Tanacetum</taxon>
    </lineage>
</organism>
<keyword evidence="3" id="KW-0548">Nucleotidyltransferase</keyword>
<feature type="compositionally biased region" description="Basic and acidic residues" evidence="1">
    <location>
        <begin position="579"/>
        <end position="590"/>
    </location>
</feature>
<feature type="region of interest" description="Disordered" evidence="1">
    <location>
        <begin position="561"/>
        <end position="590"/>
    </location>
</feature>
<name>A0A6L2L0T9_TANCI</name>
<comment type="caution">
    <text evidence="3">The sequence shown here is derived from an EMBL/GenBank/DDBJ whole genome shotgun (WGS) entry which is preliminary data.</text>
</comment>
<dbReference type="Pfam" id="PF03732">
    <property type="entry name" value="Retrotrans_gag"/>
    <property type="match status" value="1"/>
</dbReference>
<dbReference type="CDD" id="cd09272">
    <property type="entry name" value="RNase_HI_RT_Ty1"/>
    <property type="match status" value="1"/>
</dbReference>
<dbReference type="Gene3D" id="2.40.70.10">
    <property type="entry name" value="Acid Proteases"/>
    <property type="match status" value="1"/>
</dbReference>
<feature type="compositionally biased region" description="Acidic residues" evidence="1">
    <location>
        <begin position="849"/>
        <end position="887"/>
    </location>
</feature>
<evidence type="ECO:0000256" key="1">
    <source>
        <dbReference type="SAM" id="MobiDB-lite"/>
    </source>
</evidence>
<evidence type="ECO:0000259" key="2">
    <source>
        <dbReference type="PROSITE" id="PS50994"/>
    </source>
</evidence>
<feature type="region of interest" description="Disordered" evidence="1">
    <location>
        <begin position="849"/>
        <end position="894"/>
    </location>
</feature>
<accession>A0A6L2L0T9</accession>
<dbReference type="Gene3D" id="3.30.420.10">
    <property type="entry name" value="Ribonuclease H-like superfamily/Ribonuclease H"/>
    <property type="match status" value="1"/>
</dbReference>
<dbReference type="AlphaFoldDB" id="A0A6L2L0T9"/>
<dbReference type="GO" id="GO:0003964">
    <property type="term" value="F:RNA-directed DNA polymerase activity"/>
    <property type="evidence" value="ECO:0007669"/>
    <property type="project" value="UniProtKB-KW"/>
</dbReference>
<dbReference type="GO" id="GO:0015074">
    <property type="term" value="P:DNA integration"/>
    <property type="evidence" value="ECO:0007669"/>
    <property type="project" value="InterPro"/>
</dbReference>
<dbReference type="InterPro" id="IPR005162">
    <property type="entry name" value="Retrotrans_gag_dom"/>
</dbReference>
<dbReference type="PANTHER" id="PTHR33067:SF9">
    <property type="entry name" value="RNA-DIRECTED DNA POLYMERASE"/>
    <property type="match status" value="1"/>
</dbReference>
<dbReference type="InterPro" id="IPR021109">
    <property type="entry name" value="Peptidase_aspartic_dom_sf"/>
</dbReference>
<dbReference type="PROSITE" id="PS50994">
    <property type="entry name" value="INTEGRASE"/>
    <property type="match status" value="1"/>
</dbReference>